<dbReference type="EMBL" id="JBDIMF010000002">
    <property type="protein sequence ID" value="MEN2786177.1"/>
    <property type="molecule type" value="Genomic_DNA"/>
</dbReference>
<protein>
    <recommendedName>
        <fullName evidence="3">Alpha/beta hydrolase</fullName>
    </recommendedName>
</protein>
<sequence>MILVHGIAQEGKSEENIREEWLGTLRQNLAGVGSDALDRLSRIDAAFYGDLLAHLSSLRLEDEAVALGTDEGSNDFDEFAVGPFEEMALMLGVAREAIEAENGRAAVPMGAGPHKRWLKAIALAVEAVSPFHGRIALRALGQAHTYVRNHYAHDEVNGRVRPLLEDDEPAIVVSHSLGTLVSYSLLREFAANGRPRSVPLWLTLGSPLGIDVIRKGFAKPRVRPADVARWLNAADPEDFVALREALAEKDYGPDVENLSDVENGQANPHAIAGYLSDVRIAQAIADAMP</sequence>
<name>A0ABU9XQS8_9SPHN</name>
<evidence type="ECO:0008006" key="3">
    <source>
        <dbReference type="Google" id="ProtNLM"/>
    </source>
</evidence>
<proteinExistence type="predicted"/>
<accession>A0ABU9XQS8</accession>
<keyword evidence="2" id="KW-1185">Reference proteome</keyword>
<gene>
    <name evidence="1" type="ORF">ABC969_07045</name>
</gene>
<evidence type="ECO:0000313" key="1">
    <source>
        <dbReference type="EMBL" id="MEN2786177.1"/>
    </source>
</evidence>
<dbReference type="InterPro" id="IPR029058">
    <property type="entry name" value="AB_hydrolase_fold"/>
</dbReference>
<evidence type="ECO:0000313" key="2">
    <source>
        <dbReference type="Proteomes" id="UP001404104"/>
    </source>
</evidence>
<comment type="caution">
    <text evidence="1">The sequence shown here is derived from an EMBL/GenBank/DDBJ whole genome shotgun (WGS) entry which is preliminary data.</text>
</comment>
<reference evidence="1 2" key="1">
    <citation type="submission" date="2024-05" db="EMBL/GenBank/DDBJ databases">
        <authorList>
            <person name="Liu Q."/>
            <person name="Xin Y.-H."/>
        </authorList>
    </citation>
    <scope>NUCLEOTIDE SEQUENCE [LARGE SCALE GENOMIC DNA]</scope>
    <source>
        <strain evidence="1 2">CGMCC 1.15349</strain>
    </source>
</reference>
<dbReference type="SUPFAM" id="SSF53474">
    <property type="entry name" value="alpha/beta-Hydrolases"/>
    <property type="match status" value="1"/>
</dbReference>
<organism evidence="1 2">
    <name type="scientific">Sphingomonas qilianensis</name>
    <dbReference type="NCBI Taxonomy" id="1736690"/>
    <lineage>
        <taxon>Bacteria</taxon>
        <taxon>Pseudomonadati</taxon>
        <taxon>Pseudomonadota</taxon>
        <taxon>Alphaproteobacteria</taxon>
        <taxon>Sphingomonadales</taxon>
        <taxon>Sphingomonadaceae</taxon>
        <taxon>Sphingomonas</taxon>
    </lineage>
</organism>
<dbReference type="RefSeq" id="WP_380808215.1">
    <property type="nucleotide sequence ID" value="NZ_JBHRXL010000003.1"/>
</dbReference>
<dbReference type="Proteomes" id="UP001404104">
    <property type="component" value="Unassembled WGS sequence"/>
</dbReference>